<feature type="domain" description="3-keto-alpha-glucoside-1,2-lyase/3-keto-2-hydroxy-glucal hydratase" evidence="2">
    <location>
        <begin position="29"/>
        <end position="230"/>
    </location>
</feature>
<reference evidence="3 4" key="1">
    <citation type="submission" date="2024-02" db="EMBL/GenBank/DDBJ databases">
        <title>Rhodopirellula caenicola NBRC 110016.</title>
        <authorList>
            <person name="Ichikawa N."/>
            <person name="Katano-Makiyama Y."/>
            <person name="Hidaka K."/>
        </authorList>
    </citation>
    <scope>NUCLEOTIDE SEQUENCE [LARGE SCALE GENOMIC DNA]</scope>
    <source>
        <strain evidence="3 4">NBRC 110016</strain>
    </source>
</reference>
<gene>
    <name evidence="3" type="ORF">Rcae01_01480</name>
</gene>
<keyword evidence="4" id="KW-1185">Reference proteome</keyword>
<feature type="domain" description="3-keto-alpha-glucoside-1,2-lyase/3-keto-2-hydroxy-glucal hydratase" evidence="2">
    <location>
        <begin position="249"/>
        <end position="432"/>
    </location>
</feature>
<accession>A0ABP9VP12</accession>
<dbReference type="Proteomes" id="UP001416858">
    <property type="component" value="Unassembled WGS sequence"/>
</dbReference>
<dbReference type="RefSeq" id="WP_345682998.1">
    <property type="nucleotide sequence ID" value="NZ_BAABRO010000002.1"/>
</dbReference>
<dbReference type="Gene3D" id="2.60.120.560">
    <property type="entry name" value="Exo-inulinase, domain 1"/>
    <property type="match status" value="2"/>
</dbReference>
<evidence type="ECO:0000259" key="2">
    <source>
        <dbReference type="Pfam" id="PF06439"/>
    </source>
</evidence>
<dbReference type="InterPro" id="IPR010496">
    <property type="entry name" value="AL/BT2_dom"/>
</dbReference>
<sequence>MKKTFASLALTLLTLFANGVVQAEAPPEGYRAIFDGKTLDGWQARPHFNPTELANMPAEERDAKLTQWMTEAKQHWTIENGELVNDGKGPYLTTNDNFRDYELLLEYKTVPRADSGIYLKGTPQVQIWDSTEEAKFKIGAGLGSGGLWNNSPGAPGKDPAKLADKPFGEWNSFKIRQIGARTSVWLNGEKVVDNAIMENYWDRKSPLAVEGPIQLQTHGGEIRWRNLFVREFSGDEANEILSRQDNDSFKSLFNGENLDGWQGAVDNYEVVDGAIRCKAGHGGLLLTDDQYSNFVARVEFRLPPGGNNGLAIRSPLTGDAAYQAMTELQVLDNEHPKYAKLDPRQYHGSVYGMIAAKRGYLRETGQWNFQEVTVNGSRIKVELNGNVILDADVADVTEFMAGRPHPGKDRKTGYFGFAGHNDPVEFRSVSIRELPATPEASN</sequence>
<feature type="chain" id="PRO_5046107008" description="3-keto-alpha-glucoside-1,2-lyase/3-keto-2-hydroxy-glucal hydratase domain-containing protein" evidence="1">
    <location>
        <begin position="24"/>
        <end position="442"/>
    </location>
</feature>
<proteinExistence type="predicted"/>
<dbReference type="Pfam" id="PF06439">
    <property type="entry name" value="3keto-disac_hyd"/>
    <property type="match status" value="2"/>
</dbReference>
<evidence type="ECO:0000256" key="1">
    <source>
        <dbReference type="SAM" id="SignalP"/>
    </source>
</evidence>
<dbReference type="EMBL" id="BAABRO010000002">
    <property type="protein sequence ID" value="GAA5506030.1"/>
    <property type="molecule type" value="Genomic_DNA"/>
</dbReference>
<comment type="caution">
    <text evidence="3">The sequence shown here is derived from an EMBL/GenBank/DDBJ whole genome shotgun (WGS) entry which is preliminary data.</text>
</comment>
<name>A0ABP9VP12_9BACT</name>
<keyword evidence="1" id="KW-0732">Signal</keyword>
<evidence type="ECO:0000313" key="4">
    <source>
        <dbReference type="Proteomes" id="UP001416858"/>
    </source>
</evidence>
<feature type="signal peptide" evidence="1">
    <location>
        <begin position="1"/>
        <end position="23"/>
    </location>
</feature>
<organism evidence="3 4">
    <name type="scientific">Novipirellula caenicola</name>
    <dbReference type="NCBI Taxonomy" id="1536901"/>
    <lineage>
        <taxon>Bacteria</taxon>
        <taxon>Pseudomonadati</taxon>
        <taxon>Planctomycetota</taxon>
        <taxon>Planctomycetia</taxon>
        <taxon>Pirellulales</taxon>
        <taxon>Pirellulaceae</taxon>
        <taxon>Novipirellula</taxon>
    </lineage>
</organism>
<protein>
    <recommendedName>
        <fullName evidence="2">3-keto-alpha-glucoside-1,2-lyase/3-keto-2-hydroxy-glucal hydratase domain-containing protein</fullName>
    </recommendedName>
</protein>
<evidence type="ECO:0000313" key="3">
    <source>
        <dbReference type="EMBL" id="GAA5506030.1"/>
    </source>
</evidence>